<organism evidence="1 2">
    <name type="scientific">Trichonephila inaurata madagascariensis</name>
    <dbReference type="NCBI Taxonomy" id="2747483"/>
    <lineage>
        <taxon>Eukaryota</taxon>
        <taxon>Metazoa</taxon>
        <taxon>Ecdysozoa</taxon>
        <taxon>Arthropoda</taxon>
        <taxon>Chelicerata</taxon>
        <taxon>Arachnida</taxon>
        <taxon>Araneae</taxon>
        <taxon>Araneomorphae</taxon>
        <taxon>Entelegynae</taxon>
        <taxon>Araneoidea</taxon>
        <taxon>Nephilidae</taxon>
        <taxon>Trichonephila</taxon>
        <taxon>Trichonephila inaurata</taxon>
    </lineage>
</organism>
<comment type="caution">
    <text evidence="1">The sequence shown here is derived from an EMBL/GenBank/DDBJ whole genome shotgun (WGS) entry which is preliminary data.</text>
</comment>
<sequence length="100" mass="11110">MLHVNPADLVSRGLCETRSAGWLRPRVLPDSDLWWKRPPFLESVGYQMVSTAWGLPDENEYSSELKASVTSDIHVLSFCALANSQQSLLSSLFCASVIII</sequence>
<gene>
    <name evidence="1" type="ORF">TNIN_481791</name>
</gene>
<dbReference type="EMBL" id="BMAV01004213">
    <property type="protein sequence ID" value="GFY44366.1"/>
    <property type="molecule type" value="Genomic_DNA"/>
</dbReference>
<protein>
    <submittedName>
        <fullName evidence="1">Uncharacterized protein</fullName>
    </submittedName>
</protein>
<evidence type="ECO:0000313" key="1">
    <source>
        <dbReference type="EMBL" id="GFY44366.1"/>
    </source>
</evidence>
<name>A0A8X6X2P2_9ARAC</name>
<accession>A0A8X6X2P2</accession>
<proteinExistence type="predicted"/>
<dbReference type="OrthoDB" id="8057024at2759"/>
<reference evidence="1" key="1">
    <citation type="submission" date="2020-08" db="EMBL/GenBank/DDBJ databases">
        <title>Multicomponent nature underlies the extraordinary mechanical properties of spider dragline silk.</title>
        <authorList>
            <person name="Kono N."/>
            <person name="Nakamura H."/>
            <person name="Mori M."/>
            <person name="Yoshida Y."/>
            <person name="Ohtoshi R."/>
            <person name="Malay A.D."/>
            <person name="Moran D.A.P."/>
            <person name="Tomita M."/>
            <person name="Numata K."/>
            <person name="Arakawa K."/>
        </authorList>
    </citation>
    <scope>NUCLEOTIDE SEQUENCE</scope>
</reference>
<keyword evidence="2" id="KW-1185">Reference proteome</keyword>
<dbReference type="Proteomes" id="UP000886998">
    <property type="component" value="Unassembled WGS sequence"/>
</dbReference>
<evidence type="ECO:0000313" key="2">
    <source>
        <dbReference type="Proteomes" id="UP000886998"/>
    </source>
</evidence>
<dbReference type="AlphaFoldDB" id="A0A8X6X2P2"/>